<dbReference type="AlphaFoldDB" id="A0A3S5CKU8"/>
<organism evidence="1 2">
    <name type="scientific">Protopolystoma xenopodis</name>
    <dbReference type="NCBI Taxonomy" id="117903"/>
    <lineage>
        <taxon>Eukaryota</taxon>
        <taxon>Metazoa</taxon>
        <taxon>Spiralia</taxon>
        <taxon>Lophotrochozoa</taxon>
        <taxon>Platyhelminthes</taxon>
        <taxon>Monogenea</taxon>
        <taxon>Polyopisthocotylea</taxon>
        <taxon>Polystomatidea</taxon>
        <taxon>Polystomatidae</taxon>
        <taxon>Protopolystoma</taxon>
    </lineage>
</organism>
<gene>
    <name evidence="1" type="ORF">PXEA_LOCUS22950</name>
</gene>
<reference evidence="1" key="1">
    <citation type="submission" date="2018-11" db="EMBL/GenBank/DDBJ databases">
        <authorList>
            <consortium name="Pathogen Informatics"/>
        </authorList>
    </citation>
    <scope>NUCLEOTIDE SEQUENCE</scope>
</reference>
<evidence type="ECO:0000313" key="1">
    <source>
        <dbReference type="EMBL" id="VEL29510.1"/>
    </source>
</evidence>
<evidence type="ECO:0000313" key="2">
    <source>
        <dbReference type="Proteomes" id="UP000784294"/>
    </source>
</evidence>
<protein>
    <submittedName>
        <fullName evidence="1">Uncharacterized protein</fullName>
    </submittedName>
</protein>
<comment type="caution">
    <text evidence="1">The sequence shown here is derived from an EMBL/GenBank/DDBJ whole genome shotgun (WGS) entry which is preliminary data.</text>
</comment>
<name>A0A3S5CKU8_9PLAT</name>
<accession>A0A3S5CKU8</accession>
<keyword evidence="2" id="KW-1185">Reference proteome</keyword>
<proteinExistence type="predicted"/>
<dbReference type="Proteomes" id="UP000784294">
    <property type="component" value="Unassembled WGS sequence"/>
</dbReference>
<dbReference type="EMBL" id="CAAALY010103833">
    <property type="protein sequence ID" value="VEL29510.1"/>
    <property type="molecule type" value="Genomic_DNA"/>
</dbReference>
<sequence>MLLLPILQLPSTLFCLATLEIIGMSIYLELLHLIWLSLLFDFFSETSQHIKSLNFLMHGNDN</sequence>